<sequence>MDLQRPFFLCLAGLWTWRGHEVRLGDLWHKKKEPWRVLTHCGVEGDILRPNSFSVDSRKILRGFVGRSWNLEEVAGCLG</sequence>
<name>A9NQZ7_PICSI</name>
<proteinExistence type="evidence at transcript level"/>
<protein>
    <submittedName>
        <fullName evidence="1">Uncharacterized protein</fullName>
    </submittedName>
</protein>
<dbReference type="EMBL" id="EF083723">
    <property type="protein sequence ID" value="ABK23058.1"/>
    <property type="molecule type" value="mRNA"/>
</dbReference>
<accession>A9NQZ7</accession>
<evidence type="ECO:0000313" key="1">
    <source>
        <dbReference type="EMBL" id="ABK23058.1"/>
    </source>
</evidence>
<organism evidence="1">
    <name type="scientific">Picea sitchensis</name>
    <name type="common">Sitka spruce</name>
    <name type="synonym">Pinus sitchensis</name>
    <dbReference type="NCBI Taxonomy" id="3332"/>
    <lineage>
        <taxon>Eukaryota</taxon>
        <taxon>Viridiplantae</taxon>
        <taxon>Streptophyta</taxon>
        <taxon>Embryophyta</taxon>
        <taxon>Tracheophyta</taxon>
        <taxon>Spermatophyta</taxon>
        <taxon>Pinopsida</taxon>
        <taxon>Pinidae</taxon>
        <taxon>Conifers I</taxon>
        <taxon>Pinales</taxon>
        <taxon>Pinaceae</taxon>
        <taxon>Picea</taxon>
    </lineage>
</organism>
<reference evidence="1" key="1">
    <citation type="journal article" date="2008" name="BMC Genomics">
        <title>A conifer genomics resource of 200,000 spruce (Picea spp.) ESTs and 6,464 high-quality, sequence-finished full-length cDNAs for Sitka spruce (Picea sitchensis).</title>
        <authorList>
            <person name="Ralph S.G."/>
            <person name="Chun H.J."/>
            <person name="Kolosova N."/>
            <person name="Cooper D."/>
            <person name="Oddy C."/>
            <person name="Ritland C.E."/>
            <person name="Kirkpatrick R."/>
            <person name="Moore R."/>
            <person name="Barber S."/>
            <person name="Holt R.A."/>
            <person name="Jones S.J."/>
            <person name="Marra M.A."/>
            <person name="Douglas C.J."/>
            <person name="Ritland K."/>
            <person name="Bohlmann J."/>
        </authorList>
    </citation>
    <scope>NUCLEOTIDE SEQUENCE</scope>
    <source>
        <tissue evidence="1">Bark</tissue>
    </source>
</reference>
<dbReference type="AlphaFoldDB" id="A9NQZ7"/>